<feature type="compositionally biased region" description="Polar residues" evidence="11">
    <location>
        <begin position="387"/>
        <end position="404"/>
    </location>
</feature>
<dbReference type="GO" id="GO:0005667">
    <property type="term" value="C:transcription regulator complex"/>
    <property type="evidence" value="ECO:0007669"/>
    <property type="project" value="TreeGrafter"/>
</dbReference>
<keyword evidence="10" id="KW-0539">Nucleus</keyword>
<dbReference type="FunFam" id="3.30.160.60:FF:003279">
    <property type="match status" value="1"/>
</dbReference>
<feature type="compositionally biased region" description="Polar residues" evidence="11">
    <location>
        <begin position="335"/>
        <end position="344"/>
    </location>
</feature>
<dbReference type="Pfam" id="PF01352">
    <property type="entry name" value="KRAB"/>
    <property type="match status" value="2"/>
</dbReference>
<dbReference type="SMART" id="SM00355">
    <property type="entry name" value="ZnF_C2H2"/>
    <property type="match status" value="16"/>
</dbReference>
<dbReference type="Proteomes" id="UP001178461">
    <property type="component" value="Chromosome 12"/>
</dbReference>
<evidence type="ECO:0000256" key="7">
    <source>
        <dbReference type="ARBA" id="ARBA00023015"/>
    </source>
</evidence>
<dbReference type="CDD" id="cd07765">
    <property type="entry name" value="KRAB_A-box"/>
    <property type="match status" value="2"/>
</dbReference>
<feature type="domain" description="C2H2-type" evidence="12">
    <location>
        <begin position="1265"/>
        <end position="1285"/>
    </location>
</feature>
<feature type="domain" description="C2H2-type" evidence="12">
    <location>
        <begin position="1181"/>
        <end position="1201"/>
    </location>
</feature>
<feature type="domain" description="C2H2-type" evidence="12">
    <location>
        <begin position="1125"/>
        <end position="1145"/>
    </location>
</feature>
<feature type="domain" description="C2H2-type" evidence="12">
    <location>
        <begin position="1097"/>
        <end position="1117"/>
    </location>
</feature>
<feature type="region of interest" description="Disordered" evidence="11">
    <location>
        <begin position="607"/>
        <end position="657"/>
    </location>
</feature>
<dbReference type="SMART" id="SM00349">
    <property type="entry name" value="KRAB"/>
    <property type="match status" value="2"/>
</dbReference>
<dbReference type="EMBL" id="OX395137">
    <property type="protein sequence ID" value="CAI5789416.1"/>
    <property type="molecule type" value="Genomic_DNA"/>
</dbReference>
<dbReference type="Pfam" id="PF00096">
    <property type="entry name" value="zf-C2H2"/>
    <property type="match status" value="15"/>
</dbReference>
<dbReference type="Gene3D" id="3.30.160.60">
    <property type="entry name" value="Classic Zinc Finger"/>
    <property type="match status" value="16"/>
</dbReference>
<dbReference type="GO" id="GO:0000978">
    <property type="term" value="F:RNA polymerase II cis-regulatory region sequence-specific DNA binding"/>
    <property type="evidence" value="ECO:0007669"/>
    <property type="project" value="TreeGrafter"/>
</dbReference>
<keyword evidence="9" id="KW-0804">Transcription</keyword>
<feature type="domain" description="C2H2-type" evidence="12">
    <location>
        <begin position="1153"/>
        <end position="1173"/>
    </location>
</feature>
<name>A0AA35PHS3_9SAUR</name>
<gene>
    <name evidence="13" type="ORF">PODLI_1B036172</name>
</gene>
<evidence type="ECO:0000256" key="4">
    <source>
        <dbReference type="ARBA" id="ARBA00022737"/>
    </source>
</evidence>
<feature type="region of interest" description="Disordered" evidence="11">
    <location>
        <begin position="335"/>
        <end position="420"/>
    </location>
</feature>
<feature type="compositionally biased region" description="Low complexity" evidence="11">
    <location>
        <begin position="360"/>
        <end position="370"/>
    </location>
</feature>
<feature type="domain" description="C2H2-type" evidence="12">
    <location>
        <begin position="1237"/>
        <end position="1257"/>
    </location>
</feature>
<dbReference type="SUPFAM" id="SSF109640">
    <property type="entry name" value="KRAB domain (Kruppel-associated box)"/>
    <property type="match status" value="2"/>
</dbReference>
<feature type="domain" description="C2H2-type" evidence="12">
    <location>
        <begin position="845"/>
        <end position="865"/>
    </location>
</feature>
<dbReference type="FunFam" id="3.30.160.60:FF:001343">
    <property type="entry name" value="Zinc finger protein 568"/>
    <property type="match status" value="1"/>
</dbReference>
<dbReference type="SUPFAM" id="SSF47353">
    <property type="entry name" value="Retrovirus capsid dimerization domain-like"/>
    <property type="match status" value="1"/>
</dbReference>
<dbReference type="FunFam" id="3.30.160.60:FF:002063">
    <property type="entry name" value="RB associated KRAB zinc finger"/>
    <property type="match status" value="1"/>
</dbReference>
<keyword evidence="3" id="KW-0479">Metal-binding</keyword>
<accession>A0AA35PHS3</accession>
<keyword evidence="5" id="KW-0863">Zinc-finger</keyword>
<feature type="domain" description="C2H2-type" evidence="12">
    <location>
        <begin position="1013"/>
        <end position="1033"/>
    </location>
</feature>
<evidence type="ECO:0000313" key="13">
    <source>
        <dbReference type="EMBL" id="CAI5789416.1"/>
    </source>
</evidence>
<dbReference type="FunFam" id="3.30.160.60:FF:001297">
    <property type="entry name" value="Zinc finger and SCAN domain-containing protein 2"/>
    <property type="match status" value="1"/>
</dbReference>
<organism evidence="13 14">
    <name type="scientific">Podarcis lilfordi</name>
    <name type="common">Lilford's wall lizard</name>
    <dbReference type="NCBI Taxonomy" id="74358"/>
    <lineage>
        <taxon>Eukaryota</taxon>
        <taxon>Metazoa</taxon>
        <taxon>Chordata</taxon>
        <taxon>Craniata</taxon>
        <taxon>Vertebrata</taxon>
        <taxon>Euteleostomi</taxon>
        <taxon>Lepidosauria</taxon>
        <taxon>Squamata</taxon>
        <taxon>Bifurcata</taxon>
        <taxon>Unidentata</taxon>
        <taxon>Episquamata</taxon>
        <taxon>Laterata</taxon>
        <taxon>Lacertibaenia</taxon>
        <taxon>Lacertidae</taxon>
        <taxon>Podarcis</taxon>
    </lineage>
</organism>
<dbReference type="SMART" id="SM00431">
    <property type="entry name" value="SCAN"/>
    <property type="match status" value="1"/>
</dbReference>
<comment type="similarity">
    <text evidence="2">Belongs to the krueppel C2H2-type zinc-finger protein family.</text>
</comment>
<keyword evidence="8" id="KW-0238">DNA-binding</keyword>
<evidence type="ECO:0000256" key="1">
    <source>
        <dbReference type="ARBA" id="ARBA00004123"/>
    </source>
</evidence>
<dbReference type="FunFam" id="3.30.160.60:FF:002343">
    <property type="entry name" value="Zinc finger protein 33A"/>
    <property type="match status" value="8"/>
</dbReference>
<dbReference type="SUPFAM" id="SSF57667">
    <property type="entry name" value="beta-beta-alpha zinc fingers"/>
    <property type="match status" value="9"/>
</dbReference>
<dbReference type="InterPro" id="IPR001909">
    <property type="entry name" value="KRAB"/>
</dbReference>
<dbReference type="FunFam" id="1.10.4020.10:FF:000005">
    <property type="entry name" value="Uncharacterized protein"/>
    <property type="match status" value="1"/>
</dbReference>
<dbReference type="GO" id="GO:0000785">
    <property type="term" value="C:chromatin"/>
    <property type="evidence" value="ECO:0007669"/>
    <property type="project" value="TreeGrafter"/>
</dbReference>
<evidence type="ECO:0000256" key="10">
    <source>
        <dbReference type="ARBA" id="ARBA00023242"/>
    </source>
</evidence>
<dbReference type="FunFam" id="3.30.160.60:FF:001808">
    <property type="entry name" value="Uncharacterized protein"/>
    <property type="match status" value="2"/>
</dbReference>
<proteinExistence type="inferred from homology"/>
<dbReference type="FunFam" id="3.30.160.60:FF:001430">
    <property type="entry name" value="Uncharacterized protein"/>
    <property type="match status" value="1"/>
</dbReference>
<sequence>MDEQDSAGPEAGRGHAINTGSSEGFWESSVQNILGEEDTLHSDMKSQQFRQFCYQEAKGPREVCSQLYNFDCRWLKPERHTKAEMLDLVVLEQFLAVLPPEMESWVRECGAETSSQAVALAEGFLLSQAEERKQAERKQGKIIFAEMGLDSSEAEKTPLVRRERPLGDRMMLASPLLPSLHGGRGETSALEPDQGLLCFEDVAVHFTDEEWALLDPDQRALHKEVMEENCGIMNSLNVQSQWFRQFCYQEAKGHREDCSQLQHLYHQGLISLQITLQFRLPTRSEGDTERNRIPREDRKKVCKGCSPLLAKLPFLSKVLEQGSYPDCWLTQPHTHSLSPATKSPVTHHFSQPAPFFPPTSQSKEPPKQIQKPPPEIVFPFPPPCRKPSQQPNEASRKTTVTSRLGSAEQRRVPRQRSRFDQHKACKLHPPVVLRLLIGNGSTIGAQLSSLPNTLVPERGAFFTQTSELNPVSILSPDPPLDHSQSGSVKLSPSLDFPSKRAGSQSERGRGSHPLVESQRHCSPTLCSGSEGPRRENTSWEHVGLNKRRKLGIRKDTKKLTESSLETMEESSLGRRSKGRKGAEPAVAEEGGLDADFSFSFFEGSSERSWVRRTPSAQMRREKSSGSSATRRPKGLERDGELEMDPYSTEEEKTPLDTKERPLDQALKAIPEGPMTTSGNWKSYAAFPERGPGVVGLTAALLLKNIPNTQQISRNFLPCHLDLQGLLCFEDVAVRFTDEEWALLDPNQKALHKEVMEENCGIMNSLRIFSLTKEMTDIEEVRLTPVDKSSGAGCGNDLEIKNEGDHANVYTMEKRWKYTECRGNFSQSSHSTSLQINPFGKKSYQCLECGKSFTQKESLMTHQRIHTGEKPYKCLECGKSFAWKESLTTHQRIHTGEKPYQCMECGKNFAWKESLTSHQRIHTGEKPYQCLECGKSFAWKESLTTHQRIHTGEKPYQCLECGKSFSQSAHLTTHQRSHKGEKPYQCLECGKNFTQKKSLRSHIKIHKGEKPYQCLECGKSFSRKESLTSHQRIHTGEKPYQCLECGKSYNQRSNFKSHQRIHTGVKPFQCLECGKNFSQSAILKTHQRVHTGEKPFQCLECGKNFSQKLTLSFHQRIHTGEKPYQCLECGKSFSQRTNLTAHQRIHTGEKPYHCLECGKSFTQKESLTNHQRIHTGEKPYQCLECGKSFTQRLTLTFHQRIHTGEKPYQCLECGKSFSQKPHLTAHQRIHTGEKPYQCLECGKSFTRKESLTPHQRIHTGEKPYQCLECGKSFTWKETLTSHLRMHTSSGSSSHFITVSDQYQDKNTNYKIE</sequence>
<feature type="compositionally biased region" description="Pro residues" evidence="11">
    <location>
        <begin position="371"/>
        <end position="385"/>
    </location>
</feature>
<dbReference type="InterPro" id="IPR036051">
    <property type="entry name" value="KRAB_dom_sf"/>
</dbReference>
<dbReference type="PANTHER" id="PTHR14003:SF23">
    <property type="entry name" value="ZINC FINGER PROTEIN 143"/>
    <property type="match status" value="1"/>
</dbReference>
<dbReference type="GO" id="GO:0008270">
    <property type="term" value="F:zinc ion binding"/>
    <property type="evidence" value="ECO:0007669"/>
    <property type="project" value="UniProtKB-KW"/>
</dbReference>
<feature type="domain" description="C2H2-type" evidence="12">
    <location>
        <begin position="985"/>
        <end position="1005"/>
    </location>
</feature>
<dbReference type="InterPro" id="IPR013087">
    <property type="entry name" value="Znf_C2H2_type"/>
</dbReference>
<dbReference type="Gene3D" id="1.10.4020.10">
    <property type="entry name" value="DNA breaking-rejoining enzymes"/>
    <property type="match status" value="1"/>
</dbReference>
<keyword evidence="7" id="KW-0805">Transcription regulation</keyword>
<evidence type="ECO:0000259" key="12">
    <source>
        <dbReference type="PROSITE" id="PS00028"/>
    </source>
</evidence>
<dbReference type="InterPro" id="IPR036236">
    <property type="entry name" value="Znf_C2H2_sf"/>
</dbReference>
<feature type="domain" description="C2H2-type" evidence="12">
    <location>
        <begin position="901"/>
        <end position="921"/>
    </location>
</feature>
<dbReference type="GO" id="GO:0031519">
    <property type="term" value="C:PcG protein complex"/>
    <property type="evidence" value="ECO:0007669"/>
    <property type="project" value="TreeGrafter"/>
</dbReference>
<feature type="domain" description="C2H2-type" evidence="12">
    <location>
        <begin position="1209"/>
        <end position="1229"/>
    </location>
</feature>
<feature type="domain" description="C2H2-type" evidence="12">
    <location>
        <begin position="1041"/>
        <end position="1061"/>
    </location>
</feature>
<dbReference type="PANTHER" id="PTHR14003">
    <property type="entry name" value="TRANSCRIPTIONAL REPRESSOR PROTEIN YY"/>
    <property type="match status" value="1"/>
</dbReference>
<dbReference type="GO" id="GO:0000981">
    <property type="term" value="F:DNA-binding transcription factor activity, RNA polymerase II-specific"/>
    <property type="evidence" value="ECO:0007669"/>
    <property type="project" value="TreeGrafter"/>
</dbReference>
<evidence type="ECO:0000256" key="9">
    <source>
        <dbReference type="ARBA" id="ARBA00023163"/>
    </source>
</evidence>
<dbReference type="FunFam" id="3.30.160.60:FF:001119">
    <property type="entry name" value="zinc finger protein 408"/>
    <property type="match status" value="1"/>
</dbReference>
<feature type="domain" description="C2H2-type" evidence="12">
    <location>
        <begin position="957"/>
        <end position="977"/>
    </location>
</feature>
<evidence type="ECO:0000256" key="2">
    <source>
        <dbReference type="ARBA" id="ARBA00006991"/>
    </source>
</evidence>
<feature type="region of interest" description="Disordered" evidence="11">
    <location>
        <begin position="1"/>
        <end position="23"/>
    </location>
</feature>
<feature type="region of interest" description="Disordered" evidence="11">
    <location>
        <begin position="472"/>
        <end position="588"/>
    </location>
</feature>
<evidence type="ECO:0000256" key="8">
    <source>
        <dbReference type="ARBA" id="ARBA00023125"/>
    </source>
</evidence>
<comment type="subcellular location">
    <subcellularLocation>
        <location evidence="1">Nucleus</location>
    </subcellularLocation>
</comment>
<feature type="domain" description="C2H2-type" evidence="12">
    <location>
        <begin position="929"/>
        <end position="949"/>
    </location>
</feature>
<dbReference type="Gene3D" id="6.10.140.140">
    <property type="match status" value="2"/>
</dbReference>
<evidence type="ECO:0000256" key="5">
    <source>
        <dbReference type="ARBA" id="ARBA00022771"/>
    </source>
</evidence>
<evidence type="ECO:0000256" key="6">
    <source>
        <dbReference type="ARBA" id="ARBA00022833"/>
    </source>
</evidence>
<keyword evidence="14" id="KW-1185">Reference proteome</keyword>
<keyword evidence="6" id="KW-0862">Zinc</keyword>
<reference evidence="13" key="1">
    <citation type="submission" date="2022-12" db="EMBL/GenBank/DDBJ databases">
        <authorList>
            <person name="Alioto T."/>
            <person name="Alioto T."/>
            <person name="Gomez Garrido J."/>
        </authorList>
    </citation>
    <scope>NUCLEOTIDE SEQUENCE</scope>
</reference>
<dbReference type="CDD" id="cd07936">
    <property type="entry name" value="SCAN"/>
    <property type="match status" value="1"/>
</dbReference>
<dbReference type="PROSITE" id="PS00028">
    <property type="entry name" value="ZINC_FINGER_C2H2_1"/>
    <property type="match status" value="16"/>
</dbReference>
<feature type="domain" description="C2H2-type" evidence="12">
    <location>
        <begin position="873"/>
        <end position="893"/>
    </location>
</feature>
<evidence type="ECO:0000256" key="11">
    <source>
        <dbReference type="SAM" id="MobiDB-lite"/>
    </source>
</evidence>
<feature type="domain" description="C2H2-type" evidence="12">
    <location>
        <begin position="1069"/>
        <end position="1089"/>
    </location>
</feature>
<dbReference type="Pfam" id="PF02023">
    <property type="entry name" value="SCAN"/>
    <property type="match status" value="1"/>
</dbReference>
<keyword evidence="4" id="KW-0677">Repeat</keyword>
<evidence type="ECO:0000313" key="14">
    <source>
        <dbReference type="Proteomes" id="UP001178461"/>
    </source>
</evidence>
<dbReference type="InterPro" id="IPR003309">
    <property type="entry name" value="SCAN_dom"/>
</dbReference>
<evidence type="ECO:0000256" key="3">
    <source>
        <dbReference type="ARBA" id="ARBA00022723"/>
    </source>
</evidence>
<dbReference type="InterPro" id="IPR038269">
    <property type="entry name" value="SCAN_sf"/>
</dbReference>
<protein>
    <submittedName>
        <fullName evidence="13">Zinc finger protein OZF-like</fullName>
    </submittedName>
</protein>